<dbReference type="AlphaFoldDB" id="A0A840IFM3"/>
<dbReference type="PANTHER" id="PTHR38011">
    <property type="entry name" value="DIHYDROFOLATE REDUCTASE FAMILY PROTEIN (AFU_ORTHOLOGUE AFUA_8G06820)"/>
    <property type="match status" value="1"/>
</dbReference>
<dbReference type="Proteomes" id="UP000585272">
    <property type="component" value="Unassembled WGS sequence"/>
</dbReference>
<evidence type="ECO:0000313" key="3">
    <source>
        <dbReference type="Proteomes" id="UP000585272"/>
    </source>
</evidence>
<comment type="caution">
    <text evidence="2">The sequence shown here is derived from an EMBL/GenBank/DDBJ whole genome shotgun (WGS) entry which is preliminary data.</text>
</comment>
<feature type="domain" description="Bacterial bifunctional deaminase-reductase C-terminal" evidence="1">
    <location>
        <begin position="3"/>
        <end position="197"/>
    </location>
</feature>
<organism evidence="2 3">
    <name type="scientific">Conexibacter arvalis</name>
    <dbReference type="NCBI Taxonomy" id="912552"/>
    <lineage>
        <taxon>Bacteria</taxon>
        <taxon>Bacillati</taxon>
        <taxon>Actinomycetota</taxon>
        <taxon>Thermoleophilia</taxon>
        <taxon>Solirubrobacterales</taxon>
        <taxon>Conexibacteraceae</taxon>
        <taxon>Conexibacter</taxon>
    </lineage>
</organism>
<sequence>MGTVFADISTSLDGYVAGPDPTVEEPLGRGGEQLHEWAVALASWRRPHGREGGETGLDDDVMAATQARTAAVVMGRNMFGGGPGPWGEPAWNGWWGEEPPFHAPVFVLTHHPREPLEMQGGTTFTFVCDGIAAAVEQARGAADDGDVLVAGGASTVNQALAAGLLDELHLHVAPVLLGAGERLFEGLGEPPRLTLEGTLGESGRVSHLRYRVER</sequence>
<keyword evidence="3" id="KW-1185">Reference proteome</keyword>
<name>A0A840IFM3_9ACTN</name>
<reference evidence="2 3" key="1">
    <citation type="submission" date="2020-08" db="EMBL/GenBank/DDBJ databases">
        <title>Genomic Encyclopedia of Archaeal and Bacterial Type Strains, Phase II (KMG-II): from individual species to whole genera.</title>
        <authorList>
            <person name="Goeker M."/>
        </authorList>
    </citation>
    <scope>NUCLEOTIDE SEQUENCE [LARGE SCALE GENOMIC DNA]</scope>
    <source>
        <strain evidence="2 3">DSM 23288</strain>
    </source>
</reference>
<evidence type="ECO:0000259" key="1">
    <source>
        <dbReference type="Pfam" id="PF01872"/>
    </source>
</evidence>
<accession>A0A840IFM3</accession>
<dbReference type="EMBL" id="JACHNU010000002">
    <property type="protein sequence ID" value="MBB4662788.1"/>
    <property type="molecule type" value="Genomic_DNA"/>
</dbReference>
<dbReference type="GO" id="GO:0009231">
    <property type="term" value="P:riboflavin biosynthetic process"/>
    <property type="evidence" value="ECO:0007669"/>
    <property type="project" value="InterPro"/>
</dbReference>
<dbReference type="PANTHER" id="PTHR38011:SF12">
    <property type="entry name" value="BIFUNCTIONAL DEAMINASE-REDUCTASE DOMAIN PROTEIN"/>
    <property type="match status" value="1"/>
</dbReference>
<dbReference type="Pfam" id="PF01872">
    <property type="entry name" value="RibD_C"/>
    <property type="match status" value="1"/>
</dbReference>
<dbReference type="InterPro" id="IPR002734">
    <property type="entry name" value="RibDG_C"/>
</dbReference>
<dbReference type="Gene3D" id="3.40.430.10">
    <property type="entry name" value="Dihydrofolate Reductase, subunit A"/>
    <property type="match status" value="1"/>
</dbReference>
<dbReference type="InterPro" id="IPR050765">
    <property type="entry name" value="Riboflavin_Biosynth_HTPR"/>
</dbReference>
<dbReference type="GO" id="GO:0008703">
    <property type="term" value="F:5-amino-6-(5-phosphoribosylamino)uracil reductase activity"/>
    <property type="evidence" value="ECO:0007669"/>
    <property type="project" value="InterPro"/>
</dbReference>
<protein>
    <submittedName>
        <fullName evidence="2">Dihydrofolate reductase</fullName>
    </submittedName>
</protein>
<dbReference type="SUPFAM" id="SSF53597">
    <property type="entry name" value="Dihydrofolate reductase-like"/>
    <property type="match status" value="1"/>
</dbReference>
<dbReference type="InterPro" id="IPR024072">
    <property type="entry name" value="DHFR-like_dom_sf"/>
</dbReference>
<dbReference type="RefSeq" id="WP_183342237.1">
    <property type="nucleotide sequence ID" value="NZ_JACHNU010000002.1"/>
</dbReference>
<proteinExistence type="predicted"/>
<evidence type="ECO:0000313" key="2">
    <source>
        <dbReference type="EMBL" id="MBB4662788.1"/>
    </source>
</evidence>
<gene>
    <name evidence="2" type="ORF">BDZ31_002374</name>
</gene>